<comment type="caution">
    <text evidence="3">The sequence shown here is derived from an EMBL/GenBank/DDBJ whole genome shotgun (WGS) entry which is preliminary data.</text>
</comment>
<name>A0ABW3IUT3_9RHOB</name>
<keyword evidence="1" id="KW-0812">Transmembrane</keyword>
<proteinExistence type="predicted"/>
<feature type="chain" id="PRO_5045772155" description="PEP-CTERM protein-sorting domain-containing protein" evidence="2">
    <location>
        <begin position="27"/>
        <end position="216"/>
    </location>
</feature>
<keyword evidence="4" id="KW-1185">Reference proteome</keyword>
<evidence type="ECO:0000313" key="4">
    <source>
        <dbReference type="Proteomes" id="UP001597108"/>
    </source>
</evidence>
<sequence length="216" mass="21563">MNSGQLSTAIVSLALLALASGGAAEAAVVNPGGFTPDAVEDFEGTAGGRAVLNTIFGGDVAVTPSSDELWSVDAGSWTDFRGFSAIVPNSGTKFGTIAGFGGFELDFTGIGGILGFGGWASAAGSGNDVLEFFDLSGNSIGTFTETGGFGPGNGTMVQFSFLSSVTIGSILLSGPETAFDDLSYLVASQVPLPGSLSLLGGALLGAGWMARRRRAA</sequence>
<dbReference type="RefSeq" id="WP_386076328.1">
    <property type="nucleotide sequence ID" value="NZ_JBHTJT010000038.1"/>
</dbReference>
<evidence type="ECO:0000313" key="3">
    <source>
        <dbReference type="EMBL" id="MFD0981377.1"/>
    </source>
</evidence>
<dbReference type="EMBL" id="JBHTJT010000038">
    <property type="protein sequence ID" value="MFD0981377.1"/>
    <property type="molecule type" value="Genomic_DNA"/>
</dbReference>
<feature type="signal peptide" evidence="2">
    <location>
        <begin position="1"/>
        <end position="26"/>
    </location>
</feature>
<organism evidence="3 4">
    <name type="scientific">Tropicimonas aquimaris</name>
    <dbReference type="NCBI Taxonomy" id="914152"/>
    <lineage>
        <taxon>Bacteria</taxon>
        <taxon>Pseudomonadati</taxon>
        <taxon>Pseudomonadota</taxon>
        <taxon>Alphaproteobacteria</taxon>
        <taxon>Rhodobacterales</taxon>
        <taxon>Roseobacteraceae</taxon>
        <taxon>Tropicimonas</taxon>
    </lineage>
</organism>
<evidence type="ECO:0008006" key="5">
    <source>
        <dbReference type="Google" id="ProtNLM"/>
    </source>
</evidence>
<keyword evidence="1" id="KW-1133">Transmembrane helix</keyword>
<feature type="transmembrane region" description="Helical" evidence="1">
    <location>
        <begin position="192"/>
        <end position="210"/>
    </location>
</feature>
<keyword evidence="1" id="KW-0472">Membrane</keyword>
<dbReference type="Proteomes" id="UP001597108">
    <property type="component" value="Unassembled WGS sequence"/>
</dbReference>
<evidence type="ECO:0000256" key="1">
    <source>
        <dbReference type="SAM" id="Phobius"/>
    </source>
</evidence>
<evidence type="ECO:0000256" key="2">
    <source>
        <dbReference type="SAM" id="SignalP"/>
    </source>
</evidence>
<reference evidence="4" key="1">
    <citation type="journal article" date="2019" name="Int. J. Syst. Evol. Microbiol.">
        <title>The Global Catalogue of Microorganisms (GCM) 10K type strain sequencing project: providing services to taxonomists for standard genome sequencing and annotation.</title>
        <authorList>
            <consortium name="The Broad Institute Genomics Platform"/>
            <consortium name="The Broad Institute Genome Sequencing Center for Infectious Disease"/>
            <person name="Wu L."/>
            <person name="Ma J."/>
        </authorList>
    </citation>
    <scope>NUCLEOTIDE SEQUENCE [LARGE SCALE GENOMIC DNA]</scope>
    <source>
        <strain evidence="4">CCUG 60524</strain>
    </source>
</reference>
<keyword evidence="2" id="KW-0732">Signal</keyword>
<gene>
    <name evidence="3" type="ORF">ACFQ2S_17200</name>
</gene>
<accession>A0ABW3IUT3</accession>
<protein>
    <recommendedName>
        <fullName evidence="5">PEP-CTERM protein-sorting domain-containing protein</fullName>
    </recommendedName>
</protein>